<comment type="caution">
    <text evidence="1">The sequence shown here is derived from an EMBL/GenBank/DDBJ whole genome shotgun (WGS) entry which is preliminary data.</text>
</comment>
<dbReference type="GO" id="GO:0003677">
    <property type="term" value="F:DNA binding"/>
    <property type="evidence" value="ECO:0007669"/>
    <property type="project" value="InterPro"/>
</dbReference>
<name>A0A644YGN1_9ZZZZ</name>
<reference evidence="1" key="1">
    <citation type="submission" date="2019-08" db="EMBL/GenBank/DDBJ databases">
        <authorList>
            <person name="Kucharzyk K."/>
            <person name="Murdoch R.W."/>
            <person name="Higgins S."/>
            <person name="Loffler F."/>
        </authorList>
    </citation>
    <scope>NUCLEOTIDE SEQUENCE</scope>
</reference>
<evidence type="ECO:0000313" key="1">
    <source>
        <dbReference type="EMBL" id="MPM27158.1"/>
    </source>
</evidence>
<dbReference type="Pfam" id="PF06953">
    <property type="entry name" value="ArsD"/>
    <property type="match status" value="1"/>
</dbReference>
<dbReference type="InterPro" id="IPR010712">
    <property type="entry name" value="Arsenical-R_ArsD"/>
</dbReference>
<dbReference type="EMBL" id="VSSQ01004922">
    <property type="protein sequence ID" value="MPM27158.1"/>
    <property type="molecule type" value="Genomic_DNA"/>
</dbReference>
<dbReference type="Gene3D" id="3.40.30.10">
    <property type="entry name" value="Glutaredoxin"/>
    <property type="match status" value="1"/>
</dbReference>
<organism evidence="1">
    <name type="scientific">bioreactor metagenome</name>
    <dbReference type="NCBI Taxonomy" id="1076179"/>
    <lineage>
        <taxon>unclassified sequences</taxon>
        <taxon>metagenomes</taxon>
        <taxon>ecological metagenomes</taxon>
    </lineage>
</organism>
<protein>
    <submittedName>
        <fullName evidence="1">Arsenical resistance operon trans-acting repressor ArsD</fullName>
    </submittedName>
</protein>
<dbReference type="GO" id="GO:0046685">
    <property type="term" value="P:response to arsenic-containing substance"/>
    <property type="evidence" value="ECO:0007669"/>
    <property type="project" value="InterPro"/>
</dbReference>
<dbReference type="AlphaFoldDB" id="A0A644YGN1"/>
<sequence length="127" mass="14363">MKNIKLFESAVCTCAENPNSKENQELLRVYVIVDILKKQGIEIERYNINEDSEEFIENEVVFKYMQSVGVNGLPITVVDDEIVIIGRYPSRSEFISLLEISKEVLISKNIESGCSCGCENGCCNDHH</sequence>
<gene>
    <name evidence="1" type="primary">arsD_11</name>
    <name evidence="1" type="ORF">SDC9_73667</name>
</gene>
<proteinExistence type="predicted"/>
<dbReference type="GO" id="GO:0045892">
    <property type="term" value="P:negative regulation of DNA-templated transcription"/>
    <property type="evidence" value="ECO:0007669"/>
    <property type="project" value="InterPro"/>
</dbReference>
<accession>A0A644YGN1</accession>